<organism evidence="1 2">
    <name type="scientific">Candidatus Scalindua rubra</name>
    <dbReference type="NCBI Taxonomy" id="1872076"/>
    <lineage>
        <taxon>Bacteria</taxon>
        <taxon>Pseudomonadati</taxon>
        <taxon>Planctomycetota</taxon>
        <taxon>Candidatus Brocadiia</taxon>
        <taxon>Candidatus Brocadiales</taxon>
        <taxon>Candidatus Scalinduaceae</taxon>
        <taxon>Candidatus Scalindua</taxon>
    </lineage>
</organism>
<evidence type="ECO:0000313" key="2">
    <source>
        <dbReference type="Proteomes" id="UP000094056"/>
    </source>
</evidence>
<name>A0A1E3XFB2_9BACT</name>
<dbReference type="Proteomes" id="UP000094056">
    <property type="component" value="Unassembled WGS sequence"/>
</dbReference>
<dbReference type="InterPro" id="IPR036390">
    <property type="entry name" value="WH_DNA-bd_sf"/>
</dbReference>
<proteinExistence type="predicted"/>
<reference evidence="1 2" key="1">
    <citation type="submission" date="2016-07" db="EMBL/GenBank/DDBJ databases">
        <title>Draft genome of Scalindua rubra, obtained from a brine-seawater interface in the Red Sea, sheds light on salt adaptation in anammox bacteria.</title>
        <authorList>
            <person name="Speth D.R."/>
            <person name="Lagkouvardos I."/>
            <person name="Wang Y."/>
            <person name="Qian P.-Y."/>
            <person name="Dutilh B.E."/>
            <person name="Jetten M.S."/>
        </authorList>
    </citation>
    <scope>NUCLEOTIDE SEQUENCE [LARGE SCALE GENOMIC DNA]</scope>
    <source>
        <strain evidence="1">BSI-1</strain>
    </source>
</reference>
<dbReference type="EMBL" id="MAYW01000009">
    <property type="protein sequence ID" value="ODS34288.1"/>
    <property type="molecule type" value="Genomic_DNA"/>
</dbReference>
<accession>A0A1E3XFB2</accession>
<dbReference type="AlphaFoldDB" id="A0A1E3XFB2"/>
<protein>
    <recommendedName>
        <fullName evidence="3">ArnR1-like winged helix-turn-helix domain-containing protein</fullName>
    </recommendedName>
</protein>
<gene>
    <name evidence="1" type="ORF">SCARUB_00547</name>
</gene>
<dbReference type="SUPFAM" id="SSF46785">
    <property type="entry name" value="Winged helix' DNA-binding domain"/>
    <property type="match status" value="1"/>
</dbReference>
<comment type="caution">
    <text evidence="1">The sequence shown here is derived from an EMBL/GenBank/DDBJ whole genome shotgun (WGS) entry which is preliminary data.</text>
</comment>
<sequence>MSSPNEIRVLRIVRESSEVTKRMLAKSFGITDDYAKYLLDSLHFKGFLENVAPGRYAITQKGVDELLITLLHIQGRLKAKVYRAAQQDERIDEKIAELADYRERLGQEKGVEVR</sequence>
<evidence type="ECO:0008006" key="3">
    <source>
        <dbReference type="Google" id="ProtNLM"/>
    </source>
</evidence>
<evidence type="ECO:0000313" key="1">
    <source>
        <dbReference type="EMBL" id="ODS34288.1"/>
    </source>
</evidence>